<keyword evidence="1" id="KW-0378">Hydrolase</keyword>
<proteinExistence type="predicted"/>
<dbReference type="Gene3D" id="3.40.50.1820">
    <property type="entry name" value="alpha/beta hydrolase"/>
    <property type="match status" value="1"/>
</dbReference>
<dbReference type="AlphaFoldDB" id="A0A1M7Y7U6"/>
<dbReference type="STRING" id="1121345.SAMN02745217_01983"/>
<gene>
    <name evidence="4" type="ORF">SAMN02745217_01983</name>
</gene>
<dbReference type="Pfam" id="PF00326">
    <property type="entry name" value="Peptidase_S9"/>
    <property type="match status" value="1"/>
</dbReference>
<dbReference type="GO" id="GO:0006508">
    <property type="term" value="P:proteolysis"/>
    <property type="evidence" value="ECO:0007669"/>
    <property type="project" value="InterPro"/>
</dbReference>
<dbReference type="InterPro" id="IPR001375">
    <property type="entry name" value="Peptidase_S9_cat"/>
</dbReference>
<accession>A0A1M7Y7U6</accession>
<dbReference type="InterPro" id="IPR029058">
    <property type="entry name" value="AB_hydrolase_fold"/>
</dbReference>
<evidence type="ECO:0000313" key="5">
    <source>
        <dbReference type="Proteomes" id="UP000184612"/>
    </source>
</evidence>
<sequence>MKRKCNCRLWQVISIIAIIIIAVCIGLIWIIRLNEKKHSLDETMQAWESGIRMDRIDTDTDYLEELESYSRGLKKEYMDYVEYQKEDSVLLPADQILSYRINYKSGNETIDGYVAAPKDYMVKSYPVLIFNRGGNRDYGELDPTTIEFFARYGFITMGTQYRGGGESSGEDEFGGADVMDVIKLIDYAKKLDCTNGKLYLFGWSRGAMETYIVLSCDKRIDAAVAGAGITDLKKYYVEMNQIGNTEMTGILRELVGNPKSDSEEYEKRSAIKWPDKIDTPLYIVQGMADERVAYHHSEDLYEAMDLLGKDVKLTLYPGMNHLDTPWTFLDDYFYWLKQY</sequence>
<feature type="transmembrane region" description="Helical" evidence="2">
    <location>
        <begin position="12"/>
        <end position="31"/>
    </location>
</feature>
<keyword evidence="5" id="KW-1185">Reference proteome</keyword>
<keyword evidence="2" id="KW-1133">Transmembrane helix</keyword>
<dbReference type="Proteomes" id="UP000184612">
    <property type="component" value="Unassembled WGS sequence"/>
</dbReference>
<dbReference type="PANTHER" id="PTHR42776">
    <property type="entry name" value="SERINE PEPTIDASE S9 FAMILY MEMBER"/>
    <property type="match status" value="1"/>
</dbReference>
<name>A0A1M7Y7U6_9FIRM</name>
<evidence type="ECO:0000256" key="2">
    <source>
        <dbReference type="SAM" id="Phobius"/>
    </source>
</evidence>
<reference evidence="4 5" key="1">
    <citation type="submission" date="2016-12" db="EMBL/GenBank/DDBJ databases">
        <authorList>
            <person name="Song W.-J."/>
            <person name="Kurnit D.M."/>
        </authorList>
    </citation>
    <scope>NUCLEOTIDE SEQUENCE [LARGE SCALE GENOMIC DNA]</scope>
    <source>
        <strain evidence="4 5">DSM 12503</strain>
    </source>
</reference>
<dbReference type="SUPFAM" id="SSF53474">
    <property type="entry name" value="alpha/beta-Hydrolases"/>
    <property type="match status" value="1"/>
</dbReference>
<organism evidence="4 5">
    <name type="scientific">Anaerocolumna xylanovorans DSM 12503</name>
    <dbReference type="NCBI Taxonomy" id="1121345"/>
    <lineage>
        <taxon>Bacteria</taxon>
        <taxon>Bacillati</taxon>
        <taxon>Bacillota</taxon>
        <taxon>Clostridia</taxon>
        <taxon>Lachnospirales</taxon>
        <taxon>Lachnospiraceae</taxon>
        <taxon>Anaerocolumna</taxon>
    </lineage>
</organism>
<keyword evidence="2" id="KW-0812">Transmembrane</keyword>
<evidence type="ECO:0000256" key="1">
    <source>
        <dbReference type="ARBA" id="ARBA00022801"/>
    </source>
</evidence>
<evidence type="ECO:0000259" key="3">
    <source>
        <dbReference type="Pfam" id="PF00326"/>
    </source>
</evidence>
<feature type="domain" description="Peptidase S9 prolyl oligopeptidase catalytic" evidence="3">
    <location>
        <begin position="144"/>
        <end position="321"/>
    </location>
</feature>
<dbReference type="PANTHER" id="PTHR42776:SF27">
    <property type="entry name" value="DIPEPTIDYL PEPTIDASE FAMILY MEMBER 6"/>
    <property type="match status" value="1"/>
</dbReference>
<dbReference type="GO" id="GO:0004252">
    <property type="term" value="F:serine-type endopeptidase activity"/>
    <property type="evidence" value="ECO:0007669"/>
    <property type="project" value="TreeGrafter"/>
</dbReference>
<keyword evidence="2" id="KW-0472">Membrane</keyword>
<protein>
    <submittedName>
        <fullName evidence="4">Prolyl oligopeptidase family protein</fullName>
    </submittedName>
</protein>
<evidence type="ECO:0000313" key="4">
    <source>
        <dbReference type="EMBL" id="SHO48704.1"/>
    </source>
</evidence>
<dbReference type="EMBL" id="FRFD01000005">
    <property type="protein sequence ID" value="SHO48704.1"/>
    <property type="molecule type" value="Genomic_DNA"/>
</dbReference>